<evidence type="ECO:0000313" key="2">
    <source>
        <dbReference type="EMBL" id="NIR76327.1"/>
    </source>
</evidence>
<organism evidence="2 3">
    <name type="scientific">Candidatus Kutchimonas denitrificans</name>
    <dbReference type="NCBI Taxonomy" id="3056748"/>
    <lineage>
        <taxon>Bacteria</taxon>
        <taxon>Pseudomonadati</taxon>
        <taxon>Gemmatimonadota</taxon>
        <taxon>Gemmatimonadia</taxon>
        <taxon>Candidatus Palauibacterales</taxon>
        <taxon>Candidatus Palauibacteraceae</taxon>
        <taxon>Candidatus Kutchimonas</taxon>
    </lineage>
</organism>
<dbReference type="AlphaFoldDB" id="A0AAE4ZBN7"/>
<comment type="caution">
    <text evidence="2">The sequence shown here is derived from an EMBL/GenBank/DDBJ whole genome shotgun (WGS) entry which is preliminary data.</text>
</comment>
<reference evidence="2 3" key="1">
    <citation type="submission" date="2020-01" db="EMBL/GenBank/DDBJ databases">
        <title>Genomes assembled from Gulf of Kutch pelagic sediment metagenomes.</title>
        <authorList>
            <person name="Chandrashekar M."/>
            <person name="Mahajan M.S."/>
            <person name="Dave K.J."/>
            <person name="Vatsa P."/>
            <person name="Nathani N.M."/>
        </authorList>
    </citation>
    <scope>NUCLEOTIDE SEQUENCE [LARGE SCALE GENOMIC DNA]</scope>
    <source>
        <strain evidence="2">KS3-K002</strain>
    </source>
</reference>
<dbReference type="PROSITE" id="PS00409">
    <property type="entry name" value="PROKAR_NTER_METHYL"/>
    <property type="match status" value="1"/>
</dbReference>
<dbReference type="NCBIfam" id="TIGR02532">
    <property type="entry name" value="IV_pilin_GFxxxE"/>
    <property type="match status" value="1"/>
</dbReference>
<dbReference type="Pfam" id="PF07963">
    <property type="entry name" value="N_methyl"/>
    <property type="match status" value="1"/>
</dbReference>
<evidence type="ECO:0000313" key="3">
    <source>
        <dbReference type="Proteomes" id="UP000702544"/>
    </source>
</evidence>
<name>A0AAE4ZBN7_9BACT</name>
<keyword evidence="1" id="KW-1133">Transmembrane helix</keyword>
<evidence type="ECO:0000256" key="1">
    <source>
        <dbReference type="SAM" id="Phobius"/>
    </source>
</evidence>
<gene>
    <name evidence="2" type="ORF">GWO12_14630</name>
</gene>
<feature type="transmembrane region" description="Helical" evidence="1">
    <location>
        <begin position="12"/>
        <end position="33"/>
    </location>
</feature>
<keyword evidence="1" id="KW-0812">Transmembrane</keyword>
<protein>
    <submittedName>
        <fullName evidence="2">Prepilin-type N-terminal cleavage/methylation domain-containing protein</fullName>
    </submittedName>
</protein>
<keyword evidence="1" id="KW-0472">Membrane</keyword>
<dbReference type="InterPro" id="IPR012902">
    <property type="entry name" value="N_methyl_site"/>
</dbReference>
<dbReference type="EMBL" id="JAACAK010000120">
    <property type="protein sequence ID" value="NIR76327.1"/>
    <property type="molecule type" value="Genomic_DNA"/>
</dbReference>
<sequence length="312" mass="34463">MRDRSDRGFTLIELLVGLLLGTIILSAAITFLITHMRSLEGSDTRENVARNDRYVGALLRRDLQLAGIGIKSGTRYGTLSVWPGTSGDTLIVLYVPYQPEPAPLHPVDPTESQPADAGEGTCGPRCIEVLYDPTKPKELLVGDLARMEVEGVRRLVLINDLRIDGPEWEIEWTEADSLLHQPAGLTGTPNVQLKVPGTFVQKLAVVIFYLDGERLMRADELNLDGSPSGQVVAYGVEEFDISLIFADGDTLGRANPSDTDYSNDYDDIAGVIAVVTVRASRVDPRVNNGQLVRKTSEWRVSPRNLRYEKNRY</sequence>
<proteinExistence type="predicted"/>
<accession>A0AAE4ZBN7</accession>
<dbReference type="Proteomes" id="UP000702544">
    <property type="component" value="Unassembled WGS sequence"/>
</dbReference>